<name>A0A0A9ELS9_ARUDO</name>
<feature type="region of interest" description="Disordered" evidence="1">
    <location>
        <begin position="14"/>
        <end position="78"/>
    </location>
</feature>
<sequence>MMRMKTEVLYLHLLSGAGRRTPEKRRWRKIDRRSRGPSPGCGQLPPTRIPKQPAEDADHGGMTIRPPAKTKRDVKMQEDDDGCLSLGKYTSFC</sequence>
<evidence type="ECO:0000313" key="2">
    <source>
        <dbReference type="EMBL" id="JAE01670.1"/>
    </source>
</evidence>
<accession>A0A0A9ELS9</accession>
<organism evidence="2">
    <name type="scientific">Arundo donax</name>
    <name type="common">Giant reed</name>
    <name type="synonym">Donax arundinaceus</name>
    <dbReference type="NCBI Taxonomy" id="35708"/>
    <lineage>
        <taxon>Eukaryota</taxon>
        <taxon>Viridiplantae</taxon>
        <taxon>Streptophyta</taxon>
        <taxon>Embryophyta</taxon>
        <taxon>Tracheophyta</taxon>
        <taxon>Spermatophyta</taxon>
        <taxon>Magnoliopsida</taxon>
        <taxon>Liliopsida</taxon>
        <taxon>Poales</taxon>
        <taxon>Poaceae</taxon>
        <taxon>PACMAD clade</taxon>
        <taxon>Arundinoideae</taxon>
        <taxon>Arundineae</taxon>
        <taxon>Arundo</taxon>
    </lineage>
</organism>
<reference evidence="2" key="1">
    <citation type="submission" date="2014-09" db="EMBL/GenBank/DDBJ databases">
        <authorList>
            <person name="Magalhaes I.L.F."/>
            <person name="Oliveira U."/>
            <person name="Santos F.R."/>
            <person name="Vidigal T.H.D.A."/>
            <person name="Brescovit A.D."/>
            <person name="Santos A.J."/>
        </authorList>
    </citation>
    <scope>NUCLEOTIDE SEQUENCE</scope>
    <source>
        <tissue evidence="2">Shoot tissue taken approximately 20 cm above the soil surface</tissue>
    </source>
</reference>
<proteinExistence type="predicted"/>
<feature type="compositionally biased region" description="Basic residues" evidence="1">
    <location>
        <begin position="22"/>
        <end position="32"/>
    </location>
</feature>
<protein>
    <submittedName>
        <fullName evidence="2">Uncharacterized protein</fullName>
    </submittedName>
</protein>
<reference evidence="2" key="2">
    <citation type="journal article" date="2015" name="Data Brief">
        <title>Shoot transcriptome of the giant reed, Arundo donax.</title>
        <authorList>
            <person name="Barrero R.A."/>
            <person name="Guerrero F.D."/>
            <person name="Moolhuijzen P."/>
            <person name="Goolsby J.A."/>
            <person name="Tidwell J."/>
            <person name="Bellgard S.E."/>
            <person name="Bellgard M.I."/>
        </authorList>
    </citation>
    <scope>NUCLEOTIDE SEQUENCE</scope>
    <source>
        <tissue evidence="2">Shoot tissue taken approximately 20 cm above the soil surface</tissue>
    </source>
</reference>
<evidence type="ECO:0000256" key="1">
    <source>
        <dbReference type="SAM" id="MobiDB-lite"/>
    </source>
</evidence>
<dbReference type="EMBL" id="GBRH01196226">
    <property type="protein sequence ID" value="JAE01670.1"/>
    <property type="molecule type" value="Transcribed_RNA"/>
</dbReference>
<dbReference type="AlphaFoldDB" id="A0A0A9ELS9"/>